<evidence type="ECO:0000313" key="2">
    <source>
        <dbReference type="EMBL" id="PFG50162.1"/>
    </source>
</evidence>
<keyword evidence="2" id="KW-0966">Cell projection</keyword>
<dbReference type="AlphaFoldDB" id="A0A2A9FHW3"/>
<dbReference type="Proteomes" id="UP000243542">
    <property type="component" value="Unassembled WGS sequence"/>
</dbReference>
<dbReference type="InterPro" id="IPR027417">
    <property type="entry name" value="P-loop_NTPase"/>
</dbReference>
<keyword evidence="2" id="KW-0282">Flagellum</keyword>
<name>A0A2A9FHW3_9PSEU</name>
<sequence>MLVAVLSVKGSPGVTTFSVALAARWPAPTRALLVEADPSGGDVGTRFSLKSAPGLVSLAVAARRNDDRALVWQHTQALPGGLPVVAAPPDADRARAALSALADPATGVGILRTAASAPESVVIVDCGRIDAGSPAMSIVRSADAMILLTRAHADDLAHLARRLPAIGRWTAHPAMVLVGDGYSTAEVARELGVLPLGRVPNDPHGAAVLCGRPGPVRWGRSGPAHSALGQVAHKIAEMLISEHASPPALSQRLPATSQPMQVLRAVPGVPASPVSENGLRPAPAPLPPNHENTSRGGQAS</sequence>
<dbReference type="EMBL" id="PDJK01000002">
    <property type="protein sequence ID" value="PFG50162.1"/>
    <property type="molecule type" value="Genomic_DNA"/>
</dbReference>
<accession>A0A2A9FHW3</accession>
<keyword evidence="2" id="KW-0969">Cilium</keyword>
<reference evidence="2 3" key="1">
    <citation type="submission" date="2017-10" db="EMBL/GenBank/DDBJ databases">
        <title>Sequencing the genomes of 1000 actinobacteria strains.</title>
        <authorList>
            <person name="Klenk H.-P."/>
        </authorList>
    </citation>
    <scope>NUCLEOTIDE SEQUENCE [LARGE SCALE GENOMIC DNA]</scope>
    <source>
        <strain evidence="2 3">DSM 46092</strain>
    </source>
</reference>
<evidence type="ECO:0000313" key="3">
    <source>
        <dbReference type="Proteomes" id="UP000243542"/>
    </source>
</evidence>
<comment type="caution">
    <text evidence="2">The sequence shown here is derived from an EMBL/GenBank/DDBJ whole genome shotgun (WGS) entry which is preliminary data.</text>
</comment>
<feature type="region of interest" description="Disordered" evidence="1">
    <location>
        <begin position="262"/>
        <end position="300"/>
    </location>
</feature>
<proteinExistence type="predicted"/>
<evidence type="ECO:0000256" key="1">
    <source>
        <dbReference type="SAM" id="MobiDB-lite"/>
    </source>
</evidence>
<protein>
    <submittedName>
        <fullName evidence="2">MinD-like ATPase involved in chromosome partitioning or flagellar assembly</fullName>
    </submittedName>
</protein>
<organism evidence="2 3">
    <name type="scientific">Amycolatopsis sulphurea</name>
    <dbReference type="NCBI Taxonomy" id="76022"/>
    <lineage>
        <taxon>Bacteria</taxon>
        <taxon>Bacillati</taxon>
        <taxon>Actinomycetota</taxon>
        <taxon>Actinomycetes</taxon>
        <taxon>Pseudonocardiales</taxon>
        <taxon>Pseudonocardiaceae</taxon>
        <taxon>Amycolatopsis</taxon>
    </lineage>
</organism>
<feature type="compositionally biased region" description="Polar residues" evidence="1">
    <location>
        <begin position="290"/>
        <end position="300"/>
    </location>
</feature>
<keyword evidence="3" id="KW-1185">Reference proteome</keyword>
<dbReference type="SUPFAM" id="SSF52540">
    <property type="entry name" value="P-loop containing nucleoside triphosphate hydrolases"/>
    <property type="match status" value="1"/>
</dbReference>
<gene>
    <name evidence="2" type="ORF">ATK36_5368</name>
</gene>
<dbReference type="Gene3D" id="3.40.50.300">
    <property type="entry name" value="P-loop containing nucleotide triphosphate hydrolases"/>
    <property type="match status" value="1"/>
</dbReference>